<reference evidence="2 3" key="1">
    <citation type="submission" date="2023-10" db="EMBL/GenBank/DDBJ databases">
        <title>Complete genome sequence of Shewanella sp. DAU334.</title>
        <authorList>
            <person name="Lee Y.-S."/>
            <person name="Jeong H.-R."/>
            <person name="Hwang E.-J."/>
            <person name="Choi Y.-L."/>
            <person name="Kim G.-D."/>
        </authorList>
    </citation>
    <scope>NUCLEOTIDE SEQUENCE [LARGE SCALE GENOMIC DNA]</scope>
    <source>
        <strain evidence="2 3">DAU334</strain>
    </source>
</reference>
<keyword evidence="3" id="KW-1185">Reference proteome</keyword>
<evidence type="ECO:0000256" key="1">
    <source>
        <dbReference type="SAM" id="SignalP"/>
    </source>
</evidence>
<proteinExistence type="predicted"/>
<evidence type="ECO:0008006" key="4">
    <source>
        <dbReference type="Google" id="ProtNLM"/>
    </source>
</evidence>
<evidence type="ECO:0000313" key="2">
    <source>
        <dbReference type="EMBL" id="WOT05638.1"/>
    </source>
</evidence>
<protein>
    <recommendedName>
        <fullName evidence="4">Zinc resistance-associated protein</fullName>
    </recommendedName>
</protein>
<dbReference type="RefSeq" id="WP_310469900.1">
    <property type="nucleotide sequence ID" value="NZ_CP136522.1"/>
</dbReference>
<accession>A0ABZ0JZN4</accession>
<feature type="chain" id="PRO_5045545108" description="Zinc resistance-associated protein" evidence="1">
    <location>
        <begin position="22"/>
        <end position="118"/>
    </location>
</feature>
<keyword evidence="1" id="KW-0732">Signal</keyword>
<sequence>MPRISIVITLLLGLSSMNVLAEGRPDPAQMLAKLTQELSLTDEQQTETAALMEQFHSEAEQLRESGGDRREQRDQMKAIAEERDSNMEQILDADQYEQYQEMMSQMQAQMKNRRGPRN</sequence>
<organism evidence="2 3">
    <name type="scientific">Shewanella youngdeokensis</name>
    <dbReference type="NCBI Taxonomy" id="2999068"/>
    <lineage>
        <taxon>Bacteria</taxon>
        <taxon>Pseudomonadati</taxon>
        <taxon>Pseudomonadota</taxon>
        <taxon>Gammaproteobacteria</taxon>
        <taxon>Alteromonadales</taxon>
        <taxon>Shewanellaceae</taxon>
        <taxon>Shewanella</taxon>
    </lineage>
</organism>
<dbReference type="Proteomes" id="UP001529491">
    <property type="component" value="Chromosome"/>
</dbReference>
<gene>
    <name evidence="2" type="ORF">RGE70_02060</name>
</gene>
<dbReference type="EMBL" id="CP136522">
    <property type="protein sequence ID" value="WOT05638.1"/>
    <property type="molecule type" value="Genomic_DNA"/>
</dbReference>
<evidence type="ECO:0000313" key="3">
    <source>
        <dbReference type="Proteomes" id="UP001529491"/>
    </source>
</evidence>
<feature type="signal peptide" evidence="1">
    <location>
        <begin position="1"/>
        <end position="21"/>
    </location>
</feature>
<name>A0ABZ0JZN4_9GAMM</name>